<accession>A0A1H6KFW3</accession>
<organism evidence="2 3">
    <name type="scientific">Rheinheimera pacifica</name>
    <dbReference type="NCBI Taxonomy" id="173990"/>
    <lineage>
        <taxon>Bacteria</taxon>
        <taxon>Pseudomonadati</taxon>
        <taxon>Pseudomonadota</taxon>
        <taxon>Gammaproteobacteria</taxon>
        <taxon>Chromatiales</taxon>
        <taxon>Chromatiaceae</taxon>
        <taxon>Rheinheimera</taxon>
    </lineage>
</organism>
<gene>
    <name evidence="2" type="ORF">SAMN05660691_01178</name>
</gene>
<feature type="transmembrane region" description="Helical" evidence="1">
    <location>
        <begin position="12"/>
        <end position="34"/>
    </location>
</feature>
<dbReference type="EMBL" id="FNXF01000003">
    <property type="protein sequence ID" value="SEH74212.1"/>
    <property type="molecule type" value="Genomic_DNA"/>
</dbReference>
<dbReference type="STRING" id="173990.SAMN05660691_01178"/>
<dbReference type="InterPro" id="IPR021367">
    <property type="entry name" value="DUF2982"/>
</dbReference>
<dbReference type="AlphaFoldDB" id="A0A1H6KFW3"/>
<evidence type="ECO:0000313" key="2">
    <source>
        <dbReference type="EMBL" id="SEH74212.1"/>
    </source>
</evidence>
<evidence type="ECO:0000313" key="3">
    <source>
        <dbReference type="Proteomes" id="UP000199371"/>
    </source>
</evidence>
<evidence type="ECO:0000256" key="1">
    <source>
        <dbReference type="SAM" id="Phobius"/>
    </source>
</evidence>
<dbReference type="Proteomes" id="UP000199371">
    <property type="component" value="Unassembled WGS sequence"/>
</dbReference>
<feature type="transmembrane region" description="Helical" evidence="1">
    <location>
        <begin position="40"/>
        <end position="58"/>
    </location>
</feature>
<sequence length="220" mass="24584">MQLNQIQGGASRGGAALMLGSGTILLLLLLSVLWVEQLNVLHALAFVMAALGLFAGWAKLSEPAYFLQYDEKGLRYFHRRGSWFLPWNSFLYSGVPQLEQKKLSYIAFKLTDYDSFLQGLPLRLAVRIMTEQRALYVEAIRQGCNSGQCASELLAEGENFNTANQQYNGIKAAFAHRMQRLVNATGFDIFVPVELSEADALNLCKQINQARLQCIQNTVT</sequence>
<dbReference type="RefSeq" id="WP_092791229.1">
    <property type="nucleotide sequence ID" value="NZ_DASWWU010000017.1"/>
</dbReference>
<proteinExistence type="predicted"/>
<reference evidence="3" key="1">
    <citation type="submission" date="2016-10" db="EMBL/GenBank/DDBJ databases">
        <authorList>
            <person name="Varghese N."/>
            <person name="Submissions S."/>
        </authorList>
    </citation>
    <scope>NUCLEOTIDE SEQUENCE [LARGE SCALE GENOMIC DNA]</scope>
    <source>
        <strain evidence="3">DSM 17616</strain>
    </source>
</reference>
<dbReference type="OrthoDB" id="7061905at2"/>
<evidence type="ECO:0008006" key="4">
    <source>
        <dbReference type="Google" id="ProtNLM"/>
    </source>
</evidence>
<name>A0A1H6KFW3_9GAMM</name>
<protein>
    <recommendedName>
        <fullName evidence="4">DUF2982 domain-containing protein</fullName>
    </recommendedName>
</protein>
<keyword evidence="1" id="KW-1133">Transmembrane helix</keyword>
<dbReference type="Pfam" id="PF11201">
    <property type="entry name" value="DUF2982"/>
    <property type="match status" value="1"/>
</dbReference>
<keyword evidence="3" id="KW-1185">Reference proteome</keyword>
<keyword evidence="1" id="KW-0472">Membrane</keyword>
<keyword evidence="1" id="KW-0812">Transmembrane</keyword>